<dbReference type="HAMAP" id="MF_00049_B">
    <property type="entry name" value="Leu_tRNA_synth_B"/>
    <property type="match status" value="1"/>
</dbReference>
<evidence type="ECO:0000256" key="9">
    <source>
        <dbReference type="HAMAP-Rule" id="MF_00049"/>
    </source>
</evidence>
<dbReference type="PRINTS" id="PR00985">
    <property type="entry name" value="TRNASYNTHLEU"/>
</dbReference>
<feature type="domain" description="Leucyl-tRNA synthetase editing" evidence="13">
    <location>
        <begin position="222"/>
        <end position="408"/>
    </location>
</feature>
<dbReference type="SUPFAM" id="SSF52374">
    <property type="entry name" value="Nucleotidylyl transferase"/>
    <property type="match status" value="1"/>
</dbReference>
<evidence type="ECO:0000256" key="2">
    <source>
        <dbReference type="ARBA" id="ARBA00022490"/>
    </source>
</evidence>
<reference evidence="14 15" key="1">
    <citation type="submission" date="2013-12" db="EMBL/GenBank/DDBJ databases">
        <title>Comparative genomics of Petrotoga isolates.</title>
        <authorList>
            <person name="Nesbo C.L."/>
            <person name="Charchuk R."/>
            <person name="Chow K."/>
        </authorList>
    </citation>
    <scope>NUCLEOTIDE SEQUENCE [LARGE SCALE GENOMIC DNA]</scope>
    <source>
        <strain evidence="14 15">DSM 13574</strain>
    </source>
</reference>
<dbReference type="PANTHER" id="PTHR43740:SF2">
    <property type="entry name" value="LEUCINE--TRNA LIGASE, MITOCHONDRIAL"/>
    <property type="match status" value="1"/>
</dbReference>
<evidence type="ECO:0000256" key="4">
    <source>
        <dbReference type="ARBA" id="ARBA00022741"/>
    </source>
</evidence>
<dbReference type="GO" id="GO:0004823">
    <property type="term" value="F:leucine-tRNA ligase activity"/>
    <property type="evidence" value="ECO:0007669"/>
    <property type="project" value="UniProtKB-UniRule"/>
</dbReference>
<dbReference type="RefSeq" id="WP_103066173.1">
    <property type="nucleotide sequence ID" value="NZ_AZRL01000003.1"/>
</dbReference>
<keyword evidence="6 9" id="KW-0648">Protein biosynthesis</keyword>
<dbReference type="OrthoDB" id="9810365at2"/>
<dbReference type="CDD" id="cd07958">
    <property type="entry name" value="Anticodon_Ia_Leu_BEm"/>
    <property type="match status" value="1"/>
</dbReference>
<dbReference type="InterPro" id="IPR001412">
    <property type="entry name" value="aa-tRNA-synth_I_CS"/>
</dbReference>
<evidence type="ECO:0000259" key="11">
    <source>
        <dbReference type="Pfam" id="PF08264"/>
    </source>
</evidence>
<dbReference type="GO" id="GO:0005829">
    <property type="term" value="C:cytosol"/>
    <property type="evidence" value="ECO:0007669"/>
    <property type="project" value="TreeGrafter"/>
</dbReference>
<evidence type="ECO:0000313" key="15">
    <source>
        <dbReference type="Proteomes" id="UP000236434"/>
    </source>
</evidence>
<dbReference type="Pfam" id="PF08264">
    <property type="entry name" value="Anticodon_1"/>
    <property type="match status" value="1"/>
</dbReference>
<dbReference type="FunFam" id="3.40.50.620:FF:000003">
    <property type="entry name" value="Leucine--tRNA ligase"/>
    <property type="match status" value="1"/>
</dbReference>
<feature type="domain" description="Methionyl/Leucyl tRNA synthetase" evidence="12">
    <location>
        <begin position="568"/>
        <end position="624"/>
    </location>
</feature>
<dbReference type="EC" id="6.1.1.4" evidence="9"/>
<evidence type="ECO:0000256" key="10">
    <source>
        <dbReference type="RuleBase" id="RU363039"/>
    </source>
</evidence>
<feature type="short sequence motif" description="'HIGH' region" evidence="9">
    <location>
        <begin position="42"/>
        <end position="52"/>
    </location>
</feature>
<dbReference type="InterPro" id="IPR009080">
    <property type="entry name" value="tRNAsynth_Ia_anticodon-bd"/>
</dbReference>
<dbReference type="FunFam" id="1.10.730.10:FF:000011">
    <property type="entry name" value="Leucine--tRNA ligase chloroplastic/mitochondrial"/>
    <property type="match status" value="1"/>
</dbReference>
<evidence type="ECO:0000256" key="8">
    <source>
        <dbReference type="ARBA" id="ARBA00047469"/>
    </source>
</evidence>
<evidence type="ECO:0000256" key="1">
    <source>
        <dbReference type="ARBA" id="ARBA00005594"/>
    </source>
</evidence>
<feature type="domain" description="Methionyl/Leucyl tRNA synthetase" evidence="12">
    <location>
        <begin position="41"/>
        <end position="182"/>
    </location>
</feature>
<evidence type="ECO:0000256" key="6">
    <source>
        <dbReference type="ARBA" id="ARBA00022917"/>
    </source>
</evidence>
<keyword evidence="5 9" id="KW-0067">ATP-binding</keyword>
<feature type="binding site" evidence="9">
    <location>
        <position position="585"/>
    </location>
    <ligand>
        <name>ATP</name>
        <dbReference type="ChEBI" id="CHEBI:30616"/>
    </ligand>
</feature>
<dbReference type="Pfam" id="PF13603">
    <property type="entry name" value="tRNA-synt_1_2"/>
    <property type="match status" value="1"/>
</dbReference>
<protein>
    <recommendedName>
        <fullName evidence="9">Leucine--tRNA ligase</fullName>
        <ecNumber evidence="9">6.1.1.4</ecNumber>
    </recommendedName>
    <alternativeName>
        <fullName evidence="9">Leucyl-tRNA synthetase</fullName>
        <shortName evidence="9">LeuRS</shortName>
    </alternativeName>
</protein>
<dbReference type="Gene3D" id="3.40.50.620">
    <property type="entry name" value="HUPs"/>
    <property type="match status" value="2"/>
</dbReference>
<dbReference type="CDD" id="cd00812">
    <property type="entry name" value="LeuRS_core"/>
    <property type="match status" value="1"/>
</dbReference>
<dbReference type="GO" id="GO:0002161">
    <property type="term" value="F:aminoacyl-tRNA deacylase activity"/>
    <property type="evidence" value="ECO:0007669"/>
    <property type="project" value="InterPro"/>
</dbReference>
<comment type="caution">
    <text evidence="14">The sequence shown here is derived from an EMBL/GenBank/DDBJ whole genome shotgun (WGS) entry which is preliminary data.</text>
</comment>
<evidence type="ECO:0000256" key="3">
    <source>
        <dbReference type="ARBA" id="ARBA00022598"/>
    </source>
</evidence>
<dbReference type="Pfam" id="PF09334">
    <property type="entry name" value="tRNA-synt_1g"/>
    <property type="match status" value="2"/>
</dbReference>
<keyword evidence="3 9" id="KW-0436">Ligase</keyword>
<sequence length="828" mass="96295">MEKTYNPQEIEKKWQQKWQEKDAFKVVNDDYHKKYYDLVMFPYPSGTLHVGHVKNYVIGDVIARYKRMRGYSVMHPFGFDAFGLPAENAAIEKGNIHPEDWTMQNINIIRNQIKKLGISYNWDREVITCKEDYYKWTQWIFLQLYKNGLAYKKKAPVNWCPNCKTVLANEQVVNGRCERCGTSVEIKQLEQWYFKITDYAEKLLNDLENLNGWPENVKTMQKNWIGKSVGAEVEFKLDNGKGSLRVFTTRPDTLWGVTFMALSPESPLVEELTTPENTEIVNKFLQKVSLQDRFKRTAEGAEKEGVFTGSYAINPVNGEKIPIYVANYILYEYGTGAIMAVPAHDQRDFEFAKKYNLPIRIVIMPEDDKLNEEKLEKAYVGEGVLINSREFTGLDNQTAIKKISQWLEDKKIGKVVTQYKLRDWLISRQRYWGAPIPIVYCEKCGVVSVPEDDLPVKLPRDVEFEPTGKSPLIDHPDFKETTCPKCGGKAKREVDTMDTFVDSSWYYLRYVNPKLGEKPFNKEDVDNWLPVDQYIGGVEHAILHLLYSRFITKVLKDLGYFSFDEPFKNLFTQGMIYRNGAKMSKSKGNVVSPEEMIEKYGSDALRTYILFMAPPERDAEWNDSGIEGTYRFLNRVWNMYMKIQDKIIHLENNSNYLLKNKYEKDLRRKLHQTIEKITSDIEGNFQFNTAVSSLMELLNELNSYLNNTDEKDWNLNLLKEFSEDFVLMLSPIAPHISEELWKNFGKDGFIFKASWPKIDKNALKAEEITLAVQINGKLRAQITIDVNLKEEEVKSFVLEDDKVQKYIAGKKIEKIIYVPKKIINIVVK</sequence>
<dbReference type="InterPro" id="IPR014729">
    <property type="entry name" value="Rossmann-like_a/b/a_fold"/>
</dbReference>
<dbReference type="InterPro" id="IPR009008">
    <property type="entry name" value="Val/Leu/Ile-tRNA-synth_edit"/>
</dbReference>
<dbReference type="InterPro" id="IPR015413">
    <property type="entry name" value="Methionyl/Leucyl_tRNA_Synth"/>
</dbReference>
<dbReference type="Gene3D" id="1.10.730.10">
    <property type="entry name" value="Isoleucyl-tRNA Synthetase, Domain 1"/>
    <property type="match status" value="1"/>
</dbReference>
<evidence type="ECO:0000256" key="5">
    <source>
        <dbReference type="ARBA" id="ARBA00022840"/>
    </source>
</evidence>
<accession>A0A2K1P590</accession>
<evidence type="ECO:0000259" key="13">
    <source>
        <dbReference type="Pfam" id="PF13603"/>
    </source>
</evidence>
<dbReference type="Proteomes" id="UP000236434">
    <property type="component" value="Unassembled WGS sequence"/>
</dbReference>
<dbReference type="FunFam" id="3.10.20.590:FF:000001">
    <property type="entry name" value="Leucine--tRNA ligase"/>
    <property type="match status" value="1"/>
</dbReference>
<dbReference type="InterPro" id="IPR002302">
    <property type="entry name" value="Leu-tRNA-ligase"/>
</dbReference>
<feature type="domain" description="Methionyl/Valyl/Leucyl/Isoleucyl-tRNA synthetase anticodon-binding" evidence="11">
    <location>
        <begin position="664"/>
        <end position="791"/>
    </location>
</feature>
<proteinExistence type="inferred from homology"/>
<dbReference type="EMBL" id="AZRL01000003">
    <property type="protein sequence ID" value="PNR97951.1"/>
    <property type="molecule type" value="Genomic_DNA"/>
</dbReference>
<dbReference type="SUPFAM" id="SSF47323">
    <property type="entry name" value="Anticodon-binding domain of a subclass of class I aminoacyl-tRNA synthetases"/>
    <property type="match status" value="1"/>
</dbReference>
<dbReference type="InterPro" id="IPR013155">
    <property type="entry name" value="M/V/L/I-tRNA-synth_anticd-bd"/>
</dbReference>
<dbReference type="GO" id="GO:0005524">
    <property type="term" value="F:ATP binding"/>
    <property type="evidence" value="ECO:0007669"/>
    <property type="project" value="UniProtKB-UniRule"/>
</dbReference>
<organism evidence="14 15">
    <name type="scientific">Petrotoga olearia DSM 13574</name>
    <dbReference type="NCBI Taxonomy" id="1122955"/>
    <lineage>
        <taxon>Bacteria</taxon>
        <taxon>Thermotogati</taxon>
        <taxon>Thermotogota</taxon>
        <taxon>Thermotogae</taxon>
        <taxon>Petrotogales</taxon>
        <taxon>Petrotogaceae</taxon>
        <taxon>Petrotoga</taxon>
    </lineage>
</organism>
<dbReference type="PANTHER" id="PTHR43740">
    <property type="entry name" value="LEUCYL-TRNA SYNTHETASE"/>
    <property type="match status" value="1"/>
</dbReference>
<dbReference type="SUPFAM" id="SSF50677">
    <property type="entry name" value="ValRS/IleRS/LeuRS editing domain"/>
    <property type="match status" value="1"/>
</dbReference>
<keyword evidence="2 9" id="KW-0963">Cytoplasm</keyword>
<dbReference type="FunFam" id="3.40.50.620:FF:000100">
    <property type="entry name" value="probable leucine--tRNA ligase, mitochondrial"/>
    <property type="match status" value="1"/>
</dbReference>
<evidence type="ECO:0000259" key="12">
    <source>
        <dbReference type="Pfam" id="PF09334"/>
    </source>
</evidence>
<evidence type="ECO:0000313" key="14">
    <source>
        <dbReference type="EMBL" id="PNR97951.1"/>
    </source>
</evidence>
<gene>
    <name evidence="9" type="primary">leuS</name>
    <name evidence="14" type="ORF">X929_00825</name>
</gene>
<comment type="subcellular location">
    <subcellularLocation>
        <location evidence="9">Cytoplasm</location>
    </subcellularLocation>
</comment>
<dbReference type="InterPro" id="IPR025709">
    <property type="entry name" value="Leu_tRNA-synth_edit"/>
</dbReference>
<name>A0A2K1P590_9BACT</name>
<comment type="similarity">
    <text evidence="1 9 10">Belongs to the class-I aminoacyl-tRNA synthetase family.</text>
</comment>
<dbReference type="GO" id="GO:0006429">
    <property type="term" value="P:leucyl-tRNA aminoacylation"/>
    <property type="evidence" value="ECO:0007669"/>
    <property type="project" value="UniProtKB-UniRule"/>
</dbReference>
<dbReference type="AlphaFoldDB" id="A0A2K1P590"/>
<feature type="short sequence motif" description="'KMSKS' region" evidence="9">
    <location>
        <begin position="582"/>
        <end position="586"/>
    </location>
</feature>
<evidence type="ECO:0000256" key="7">
    <source>
        <dbReference type="ARBA" id="ARBA00023146"/>
    </source>
</evidence>
<keyword evidence="4 9" id="KW-0547">Nucleotide-binding</keyword>
<dbReference type="PROSITE" id="PS00178">
    <property type="entry name" value="AA_TRNA_LIGASE_I"/>
    <property type="match status" value="1"/>
</dbReference>
<comment type="catalytic activity">
    <reaction evidence="8 9">
        <text>tRNA(Leu) + L-leucine + ATP = L-leucyl-tRNA(Leu) + AMP + diphosphate</text>
        <dbReference type="Rhea" id="RHEA:11688"/>
        <dbReference type="Rhea" id="RHEA-COMP:9613"/>
        <dbReference type="Rhea" id="RHEA-COMP:9622"/>
        <dbReference type="ChEBI" id="CHEBI:30616"/>
        <dbReference type="ChEBI" id="CHEBI:33019"/>
        <dbReference type="ChEBI" id="CHEBI:57427"/>
        <dbReference type="ChEBI" id="CHEBI:78442"/>
        <dbReference type="ChEBI" id="CHEBI:78494"/>
        <dbReference type="ChEBI" id="CHEBI:456215"/>
        <dbReference type="EC" id="6.1.1.4"/>
    </reaction>
</comment>
<dbReference type="NCBIfam" id="TIGR00396">
    <property type="entry name" value="leuS_bact"/>
    <property type="match status" value="1"/>
</dbReference>
<dbReference type="Gene3D" id="3.10.20.590">
    <property type="match status" value="1"/>
</dbReference>
<keyword evidence="7 9" id="KW-0030">Aminoacyl-tRNA synthetase</keyword>